<evidence type="ECO:0008006" key="3">
    <source>
        <dbReference type="Google" id="ProtNLM"/>
    </source>
</evidence>
<dbReference type="SUPFAM" id="SSF48264">
    <property type="entry name" value="Cytochrome P450"/>
    <property type="match status" value="1"/>
</dbReference>
<dbReference type="EMBL" id="JAEPRD010000308">
    <property type="protein sequence ID" value="KAG2192225.1"/>
    <property type="molecule type" value="Genomic_DNA"/>
</dbReference>
<organism evidence="1 2">
    <name type="scientific">Mucor saturninus</name>
    <dbReference type="NCBI Taxonomy" id="64648"/>
    <lineage>
        <taxon>Eukaryota</taxon>
        <taxon>Fungi</taxon>
        <taxon>Fungi incertae sedis</taxon>
        <taxon>Mucoromycota</taxon>
        <taxon>Mucoromycotina</taxon>
        <taxon>Mucoromycetes</taxon>
        <taxon>Mucorales</taxon>
        <taxon>Mucorineae</taxon>
        <taxon>Mucoraceae</taxon>
        <taxon>Mucor</taxon>
    </lineage>
</organism>
<accession>A0A8H7QIA4</accession>
<dbReference type="Pfam" id="PF00067">
    <property type="entry name" value="p450"/>
    <property type="match status" value="1"/>
</dbReference>
<proteinExistence type="predicted"/>
<name>A0A8H7QIA4_9FUNG</name>
<dbReference type="OrthoDB" id="1470350at2759"/>
<dbReference type="GO" id="GO:0005506">
    <property type="term" value="F:iron ion binding"/>
    <property type="evidence" value="ECO:0007669"/>
    <property type="project" value="InterPro"/>
</dbReference>
<keyword evidence="2" id="KW-1185">Reference proteome</keyword>
<dbReference type="Gene3D" id="1.10.630.10">
    <property type="entry name" value="Cytochrome P450"/>
    <property type="match status" value="1"/>
</dbReference>
<dbReference type="InterPro" id="IPR001128">
    <property type="entry name" value="Cyt_P450"/>
</dbReference>
<dbReference type="GO" id="GO:0004497">
    <property type="term" value="F:monooxygenase activity"/>
    <property type="evidence" value="ECO:0007669"/>
    <property type="project" value="InterPro"/>
</dbReference>
<reference evidence="1" key="1">
    <citation type="submission" date="2020-12" db="EMBL/GenBank/DDBJ databases">
        <title>Metabolic potential, ecology and presence of endohyphal bacteria is reflected in genomic diversity of Mucoromycotina.</title>
        <authorList>
            <person name="Muszewska A."/>
            <person name="Okrasinska A."/>
            <person name="Steczkiewicz K."/>
            <person name="Drgas O."/>
            <person name="Orlowska M."/>
            <person name="Perlinska-Lenart U."/>
            <person name="Aleksandrzak-Piekarczyk T."/>
            <person name="Szatraj K."/>
            <person name="Zielenkiewicz U."/>
            <person name="Pilsyk S."/>
            <person name="Malc E."/>
            <person name="Mieczkowski P."/>
            <person name="Kruszewska J.S."/>
            <person name="Biernat P."/>
            <person name="Pawlowska J."/>
        </authorList>
    </citation>
    <scope>NUCLEOTIDE SEQUENCE</scope>
    <source>
        <strain evidence="1">WA0000017839</strain>
    </source>
</reference>
<dbReference type="GO" id="GO:0020037">
    <property type="term" value="F:heme binding"/>
    <property type="evidence" value="ECO:0007669"/>
    <property type="project" value="InterPro"/>
</dbReference>
<gene>
    <name evidence="1" type="ORF">INT47_012461</name>
</gene>
<dbReference type="InterPro" id="IPR036396">
    <property type="entry name" value="Cyt_P450_sf"/>
</dbReference>
<evidence type="ECO:0000313" key="1">
    <source>
        <dbReference type="EMBL" id="KAG2192225.1"/>
    </source>
</evidence>
<dbReference type="AlphaFoldDB" id="A0A8H7QIA4"/>
<evidence type="ECO:0000313" key="2">
    <source>
        <dbReference type="Proteomes" id="UP000603453"/>
    </source>
</evidence>
<comment type="caution">
    <text evidence="1">The sequence shown here is derived from an EMBL/GenBank/DDBJ whole genome shotgun (WGS) entry which is preliminary data.</text>
</comment>
<dbReference type="Proteomes" id="UP000603453">
    <property type="component" value="Unassembled WGS sequence"/>
</dbReference>
<protein>
    <recommendedName>
        <fullName evidence="3">Cytochrome P450</fullName>
    </recommendedName>
</protein>
<sequence length="73" mass="8346">MESMHQNPDVFAEPLKYYPERFMNNLKTMDAAAKGRMCPGIYIAEVELFTSFIQVLSKCKTGPYLNPSMMTAF</sequence>
<dbReference type="GO" id="GO:0016705">
    <property type="term" value="F:oxidoreductase activity, acting on paired donors, with incorporation or reduction of molecular oxygen"/>
    <property type="evidence" value="ECO:0007669"/>
    <property type="project" value="InterPro"/>
</dbReference>